<dbReference type="Pfam" id="PF14054">
    <property type="entry name" value="DUF4249"/>
    <property type="match status" value="1"/>
</dbReference>
<name>A0A425XYE0_9BACT</name>
<dbReference type="InterPro" id="IPR025345">
    <property type="entry name" value="DUF4249"/>
</dbReference>
<dbReference type="OrthoDB" id="1117670at2"/>
<dbReference type="RefSeq" id="WP_125031500.1">
    <property type="nucleotide sequence ID" value="NZ_JAPXVP010000014.1"/>
</dbReference>
<comment type="caution">
    <text evidence="1">The sequence shown here is derived from an EMBL/GenBank/DDBJ whole genome shotgun (WGS) entry which is preliminary data.</text>
</comment>
<evidence type="ECO:0000313" key="1">
    <source>
        <dbReference type="EMBL" id="RRG19844.1"/>
    </source>
</evidence>
<dbReference type="AlphaFoldDB" id="A0A425XYE0"/>
<organism evidence="1 2">
    <name type="scientific">Ancylomarina euxinus</name>
    <dbReference type="NCBI Taxonomy" id="2283627"/>
    <lineage>
        <taxon>Bacteria</taxon>
        <taxon>Pseudomonadati</taxon>
        <taxon>Bacteroidota</taxon>
        <taxon>Bacteroidia</taxon>
        <taxon>Marinilabiliales</taxon>
        <taxon>Marinifilaceae</taxon>
        <taxon>Ancylomarina</taxon>
    </lineage>
</organism>
<dbReference type="Proteomes" id="UP000285794">
    <property type="component" value="Unassembled WGS sequence"/>
</dbReference>
<sequence>MYRYVLICVLFTSLFSCKEEYPLNLEKNDPILVVDASVNNSKGPHFVRLSKSYSKIENGNFKGGSSEDSVDEPVDDALVIVKDNNGVVDTLKKLDNTFFNSYKDTEFGKKYYYTIEQTNGSVDTVFIFPDSYDLNKNSIYQTSKIEGLPGNTYTIQIKWKDKTYKAEEKMPPCLVIDSTSYRYEKGLPGKDGHYVPLLYFKNPSDIHQYYLSNIDSRNDLMNLFHLTQWYYSVFDTEYFNEYVNGVFLEDGYPKDWWSDNYDPRYEFKDGKYTGFFDVKISSLSENAYNYYKQLSESLGQDGGAYKPAPASAPGNINNGALGYFKVSADTPLTIQIDNYAPY</sequence>
<keyword evidence="2" id="KW-1185">Reference proteome</keyword>
<accession>A0A425XYE0</accession>
<proteinExistence type="predicted"/>
<reference evidence="1 2" key="1">
    <citation type="submission" date="2018-07" db="EMBL/GenBank/DDBJ databases">
        <title>Draft genome sequence of Ancylomarina sp. M1P.</title>
        <authorList>
            <person name="Yadav S."/>
            <person name="Villanueva L."/>
            <person name="Damste J.S.S."/>
        </authorList>
    </citation>
    <scope>NUCLEOTIDE SEQUENCE [LARGE SCALE GENOMIC DNA]</scope>
    <source>
        <strain evidence="1 2">M1P</strain>
    </source>
</reference>
<gene>
    <name evidence="1" type="ORF">DWB61_13930</name>
</gene>
<dbReference type="PROSITE" id="PS51257">
    <property type="entry name" value="PROKAR_LIPOPROTEIN"/>
    <property type="match status" value="1"/>
</dbReference>
<dbReference type="EMBL" id="QQWG01000016">
    <property type="protein sequence ID" value="RRG19844.1"/>
    <property type="molecule type" value="Genomic_DNA"/>
</dbReference>
<evidence type="ECO:0000313" key="2">
    <source>
        <dbReference type="Proteomes" id="UP000285794"/>
    </source>
</evidence>
<protein>
    <submittedName>
        <fullName evidence="1">DUF4249 domain-containing protein</fullName>
    </submittedName>
</protein>